<organism evidence="1 2">
    <name type="scientific">Nitrolancea hollandica Lb</name>
    <dbReference type="NCBI Taxonomy" id="1129897"/>
    <lineage>
        <taxon>Bacteria</taxon>
        <taxon>Pseudomonadati</taxon>
        <taxon>Thermomicrobiota</taxon>
        <taxon>Thermomicrobia</taxon>
        <taxon>Sphaerobacterales</taxon>
        <taxon>Sphaerobacterineae</taxon>
        <taxon>Sphaerobacteraceae</taxon>
        <taxon>Nitrolancea</taxon>
    </lineage>
</organism>
<dbReference type="Proteomes" id="UP000004221">
    <property type="component" value="Unassembled WGS sequence"/>
</dbReference>
<dbReference type="Pfam" id="PF20092">
    <property type="entry name" value="DUF6483"/>
    <property type="match status" value="1"/>
</dbReference>
<proteinExistence type="predicted"/>
<comment type="caution">
    <text evidence="1">The sequence shown here is derived from an EMBL/GenBank/DDBJ whole genome shotgun (WGS) entry which is preliminary data.</text>
</comment>
<protein>
    <recommendedName>
        <fullName evidence="3">Tetratricopeptide repeat protein</fullName>
    </recommendedName>
</protein>
<dbReference type="EMBL" id="CAGS01000493">
    <property type="protein sequence ID" value="CCF85694.1"/>
    <property type="molecule type" value="Genomic_DNA"/>
</dbReference>
<sequence>MMQRDYILRLIEQLGQVWAILYTLVTKGQIAEALLVIDQALQRLVGFSLAEAEALSADDLIALIRLSGSRLEESLVADQLTVLASLLREAADAYAIQGDPDRADNQRLKALHLFLAALTGKSSPSSPQVAEAVEPLLEQLSEYELPAPVKDLLWQHFERVGQFAKAEDWLFDLLEDDQAGPDTVEQGIAFFERLLERSDEELVQGDLPRDEVLAGLAQLQAMRD</sequence>
<evidence type="ECO:0000313" key="1">
    <source>
        <dbReference type="EMBL" id="CCF85694.1"/>
    </source>
</evidence>
<accession>I4ELY1</accession>
<dbReference type="InterPro" id="IPR045507">
    <property type="entry name" value="DUF6483"/>
</dbReference>
<evidence type="ECO:0008006" key="3">
    <source>
        <dbReference type="Google" id="ProtNLM"/>
    </source>
</evidence>
<reference evidence="1 2" key="1">
    <citation type="journal article" date="2012" name="ISME J.">
        <title>Nitrification expanded: discovery, physiology and genomics of a nitrite-oxidizing bacterium from the phylum Chloroflexi.</title>
        <authorList>
            <person name="Sorokin D.Y."/>
            <person name="Lucker S."/>
            <person name="Vejmelkova D."/>
            <person name="Kostrikina N.A."/>
            <person name="Kleerebezem R."/>
            <person name="Rijpstra W.I."/>
            <person name="Damste J.S."/>
            <person name="Le Paslier D."/>
            <person name="Muyzer G."/>
            <person name="Wagner M."/>
            <person name="van Loosdrecht M.C."/>
            <person name="Daims H."/>
        </authorList>
    </citation>
    <scope>NUCLEOTIDE SEQUENCE [LARGE SCALE GENOMIC DNA]</scope>
    <source>
        <strain evidence="2">none</strain>
    </source>
</reference>
<dbReference type="RefSeq" id="WP_008480792.1">
    <property type="nucleotide sequence ID" value="NZ_CAGS01000493.1"/>
</dbReference>
<gene>
    <name evidence="1" type="ORF">NITHO_5420002</name>
</gene>
<keyword evidence="2" id="KW-1185">Reference proteome</keyword>
<name>I4ELY1_9BACT</name>
<dbReference type="AlphaFoldDB" id="I4ELY1"/>
<dbReference type="OrthoDB" id="157116at2"/>
<evidence type="ECO:0000313" key="2">
    <source>
        <dbReference type="Proteomes" id="UP000004221"/>
    </source>
</evidence>